<gene>
    <name evidence="5" type="ORF">SAMN06296020_10559</name>
</gene>
<dbReference type="PANTHER" id="PTHR45772">
    <property type="entry name" value="CONSERVED COMPONENT OF ABC TRANSPORTER FOR NATURAL AMINO ACIDS-RELATED"/>
    <property type="match status" value="1"/>
</dbReference>
<evidence type="ECO:0000259" key="4">
    <source>
        <dbReference type="PROSITE" id="PS50893"/>
    </source>
</evidence>
<dbReference type="PANTHER" id="PTHR45772:SF9">
    <property type="entry name" value="CONSERVED COMPONENT OF ABC TRANSPORTER FOR NATURAL AMINO ACIDS"/>
    <property type="match status" value="1"/>
</dbReference>
<dbReference type="InterPro" id="IPR017871">
    <property type="entry name" value="ABC_transporter-like_CS"/>
</dbReference>
<evidence type="ECO:0000313" key="5">
    <source>
        <dbReference type="EMBL" id="SMP53838.1"/>
    </source>
</evidence>
<protein>
    <submittedName>
        <fullName evidence="5">Amino acid/amide ABC transporter ATP-binding protein 1, HAAT family</fullName>
    </submittedName>
</protein>
<evidence type="ECO:0000256" key="1">
    <source>
        <dbReference type="ARBA" id="ARBA00022448"/>
    </source>
</evidence>
<name>A0AA45WVJ3_9CLOT</name>
<keyword evidence="3 5" id="KW-0067">ATP-binding</keyword>
<reference evidence="5" key="1">
    <citation type="submission" date="2017-05" db="EMBL/GenBank/DDBJ databases">
        <authorList>
            <person name="Varghese N."/>
            <person name="Submissions S."/>
        </authorList>
    </citation>
    <scope>NUCLEOTIDE SEQUENCE</scope>
    <source>
        <strain evidence="5">Su22</strain>
    </source>
</reference>
<dbReference type="GO" id="GO:0016887">
    <property type="term" value="F:ATP hydrolysis activity"/>
    <property type="evidence" value="ECO:0007669"/>
    <property type="project" value="InterPro"/>
</dbReference>
<sequence length="254" mass="28555">MAALFKTQGMTKKFGQFTAVNKVDIVMEADRVNGVIGPNGSGKTTLFNLLTGFFPPTYGSIDFMGQNITNTSPQHRVSLGISRTFQLVSVFSTLSVWENMVLSTAKVHHQDQKVPWFYFKYAGDSQIRQQCMESLEKVGLSDKVNEKTAELSYGDKRLLEIGIALSMNPKALLLDEPFAGLSDIEIEFVLQLLHELKQHLPIVIIEHKISKIIELVEHLYVMKEGSMIMEGDPRKVIDDPVVLECYWGKGDVRC</sequence>
<dbReference type="Gene3D" id="3.40.50.300">
    <property type="entry name" value="P-loop containing nucleotide triphosphate hydrolases"/>
    <property type="match status" value="1"/>
</dbReference>
<evidence type="ECO:0000256" key="2">
    <source>
        <dbReference type="ARBA" id="ARBA00022741"/>
    </source>
</evidence>
<dbReference type="InterPro" id="IPR051120">
    <property type="entry name" value="ABC_AA/LPS_Transport"/>
</dbReference>
<dbReference type="SUPFAM" id="SSF52540">
    <property type="entry name" value="P-loop containing nucleoside triphosphate hydrolases"/>
    <property type="match status" value="1"/>
</dbReference>
<dbReference type="InterPro" id="IPR027417">
    <property type="entry name" value="P-loop_NTPase"/>
</dbReference>
<dbReference type="AlphaFoldDB" id="A0AA45WVJ3"/>
<comment type="caution">
    <text evidence="5">The sequence shown here is derived from an EMBL/GenBank/DDBJ whole genome shotgun (WGS) entry which is preliminary data.</text>
</comment>
<evidence type="ECO:0000313" key="6">
    <source>
        <dbReference type="Proteomes" id="UP001158066"/>
    </source>
</evidence>
<dbReference type="RefSeq" id="WP_283408990.1">
    <property type="nucleotide sequence ID" value="NZ_FXUF01000005.1"/>
</dbReference>
<dbReference type="GO" id="GO:0005886">
    <property type="term" value="C:plasma membrane"/>
    <property type="evidence" value="ECO:0007669"/>
    <property type="project" value="TreeGrafter"/>
</dbReference>
<dbReference type="PROSITE" id="PS00211">
    <property type="entry name" value="ABC_TRANSPORTER_1"/>
    <property type="match status" value="1"/>
</dbReference>
<keyword evidence="1" id="KW-0813">Transport</keyword>
<feature type="domain" description="ABC transporter" evidence="4">
    <location>
        <begin position="5"/>
        <end position="249"/>
    </location>
</feature>
<proteinExistence type="predicted"/>
<dbReference type="EMBL" id="FXUF01000005">
    <property type="protein sequence ID" value="SMP53838.1"/>
    <property type="molecule type" value="Genomic_DNA"/>
</dbReference>
<evidence type="ECO:0000256" key="3">
    <source>
        <dbReference type="ARBA" id="ARBA00022840"/>
    </source>
</evidence>
<dbReference type="Pfam" id="PF00005">
    <property type="entry name" value="ABC_tran"/>
    <property type="match status" value="1"/>
</dbReference>
<dbReference type="CDD" id="cd03219">
    <property type="entry name" value="ABC_Mj1267_LivG_branched"/>
    <property type="match status" value="1"/>
</dbReference>
<dbReference type="GO" id="GO:0005524">
    <property type="term" value="F:ATP binding"/>
    <property type="evidence" value="ECO:0007669"/>
    <property type="project" value="UniProtKB-KW"/>
</dbReference>
<keyword evidence="6" id="KW-1185">Reference proteome</keyword>
<dbReference type="InterPro" id="IPR003439">
    <property type="entry name" value="ABC_transporter-like_ATP-bd"/>
</dbReference>
<dbReference type="Proteomes" id="UP001158066">
    <property type="component" value="Unassembled WGS sequence"/>
</dbReference>
<organism evidence="5 6">
    <name type="scientific">Anoxynatronum buryatiense</name>
    <dbReference type="NCBI Taxonomy" id="489973"/>
    <lineage>
        <taxon>Bacteria</taxon>
        <taxon>Bacillati</taxon>
        <taxon>Bacillota</taxon>
        <taxon>Clostridia</taxon>
        <taxon>Eubacteriales</taxon>
        <taxon>Clostridiaceae</taxon>
        <taxon>Anoxynatronum</taxon>
    </lineage>
</organism>
<dbReference type="PROSITE" id="PS50893">
    <property type="entry name" value="ABC_TRANSPORTER_2"/>
    <property type="match status" value="1"/>
</dbReference>
<accession>A0AA45WVJ3</accession>
<keyword evidence="2" id="KW-0547">Nucleotide-binding</keyword>